<dbReference type="GO" id="GO:0004402">
    <property type="term" value="F:histone acetyltransferase activity"/>
    <property type="evidence" value="ECO:0007669"/>
    <property type="project" value="InterPro"/>
</dbReference>
<dbReference type="SUPFAM" id="SSF47040">
    <property type="entry name" value="Kix domain of CBP (creb binding protein)"/>
    <property type="match status" value="1"/>
</dbReference>
<evidence type="ECO:0000256" key="6">
    <source>
        <dbReference type="ARBA" id="ARBA00022833"/>
    </source>
</evidence>
<evidence type="ECO:0000313" key="17">
    <source>
        <dbReference type="Proteomes" id="UP001054837"/>
    </source>
</evidence>
<feature type="domain" description="TAZ-type" evidence="14">
    <location>
        <begin position="49"/>
        <end position="135"/>
    </location>
</feature>
<evidence type="ECO:0000256" key="3">
    <source>
        <dbReference type="ARBA" id="ARBA00022679"/>
    </source>
</evidence>
<keyword evidence="17" id="KW-1185">Reference proteome</keyword>
<name>A0AAV4VG10_9ARAC</name>
<keyword evidence="9" id="KW-0804">Transcription</keyword>
<evidence type="ECO:0000256" key="2">
    <source>
        <dbReference type="ARBA" id="ARBA00013184"/>
    </source>
</evidence>
<dbReference type="PANTHER" id="PTHR13808">
    <property type="entry name" value="CBP/P300-RELATED"/>
    <property type="match status" value="1"/>
</dbReference>
<keyword evidence="8" id="KW-0805">Transcription regulation</keyword>
<evidence type="ECO:0000256" key="1">
    <source>
        <dbReference type="ARBA" id="ARBA00004123"/>
    </source>
</evidence>
<dbReference type="GO" id="GO:0008270">
    <property type="term" value="F:zinc ion binding"/>
    <property type="evidence" value="ECO:0007669"/>
    <property type="project" value="UniProtKB-KW"/>
</dbReference>
<sequence>MQNSKLPAARTAGEQSTSGEHNAVPCSGSAVDTATAGAIANSDPALTVDQEKLRLIQKQLVLLLHAYACRSKDCQAGWASTLCSLPNCATMKHVPSHMKVCKIGKQCTLPHCAYSNQIISQNNCTANDCPVCVPLKQATARRQQAATVQTTQSDKELRLADKRRAYAEPSLKCSTSNDGIGKNTIVQAGHLMSDQVVHSCSSQNLNHIPAFQPDQKDIKQSPLQMEYMLQNNAFLFQNSKTSNVMNENFLSKLANLLNSPNQKNHIQNLMTDNSLPVKDWQLSITAVLRRHLVLRIVQTILPGVDINTLKDPRIVNLVSYAEKVERGMFRNANSKEEYYHFLAEKIYTIGKELEN</sequence>
<dbReference type="EMBL" id="BPLQ01012868">
    <property type="protein sequence ID" value="GIY68430.1"/>
    <property type="molecule type" value="Genomic_DNA"/>
</dbReference>
<protein>
    <recommendedName>
        <fullName evidence="2">histone acetyltransferase</fullName>
        <ecNumber evidence="2">2.3.1.48</ecNumber>
    </recommendedName>
</protein>
<evidence type="ECO:0000259" key="14">
    <source>
        <dbReference type="PROSITE" id="PS50134"/>
    </source>
</evidence>
<proteinExistence type="predicted"/>
<evidence type="ECO:0000256" key="11">
    <source>
        <dbReference type="ARBA" id="ARBA00048017"/>
    </source>
</evidence>
<keyword evidence="4 12" id="KW-0479">Metal-binding</keyword>
<feature type="region of interest" description="Disordered" evidence="13">
    <location>
        <begin position="1"/>
        <end position="25"/>
    </location>
</feature>
<dbReference type="GO" id="GO:0003713">
    <property type="term" value="F:transcription coactivator activity"/>
    <property type="evidence" value="ECO:0007669"/>
    <property type="project" value="TreeGrafter"/>
</dbReference>
<dbReference type="Pfam" id="PF02172">
    <property type="entry name" value="KIX"/>
    <property type="match status" value="1"/>
</dbReference>
<reference evidence="16 17" key="1">
    <citation type="submission" date="2021-06" db="EMBL/GenBank/DDBJ databases">
        <title>Caerostris darwini draft genome.</title>
        <authorList>
            <person name="Kono N."/>
            <person name="Arakawa K."/>
        </authorList>
    </citation>
    <scope>NUCLEOTIDE SEQUENCE [LARGE SCALE GENOMIC DNA]</scope>
</reference>
<dbReference type="InterPro" id="IPR013178">
    <property type="entry name" value="Histone_AcTrfase_Rtt109/CBP"/>
</dbReference>
<dbReference type="PANTHER" id="PTHR13808:SF1">
    <property type="entry name" value="HISTONE ACETYLTRANSFERASE"/>
    <property type="match status" value="1"/>
</dbReference>
<keyword evidence="6 12" id="KW-0862">Zinc</keyword>
<dbReference type="PROSITE" id="PS50952">
    <property type="entry name" value="KIX"/>
    <property type="match status" value="1"/>
</dbReference>
<dbReference type="GO" id="GO:0031490">
    <property type="term" value="F:chromatin DNA binding"/>
    <property type="evidence" value="ECO:0007669"/>
    <property type="project" value="TreeGrafter"/>
</dbReference>
<dbReference type="InterPro" id="IPR035898">
    <property type="entry name" value="TAZ_dom_sf"/>
</dbReference>
<dbReference type="AlphaFoldDB" id="A0AAV4VG10"/>
<feature type="domain" description="KIX" evidence="15">
    <location>
        <begin position="275"/>
        <end position="354"/>
    </location>
</feature>
<evidence type="ECO:0000256" key="7">
    <source>
        <dbReference type="ARBA" id="ARBA00022853"/>
    </source>
</evidence>
<dbReference type="GO" id="GO:0005667">
    <property type="term" value="C:transcription regulator complex"/>
    <property type="evidence" value="ECO:0007669"/>
    <property type="project" value="TreeGrafter"/>
</dbReference>
<keyword evidence="3" id="KW-0808">Transferase</keyword>
<evidence type="ECO:0000256" key="9">
    <source>
        <dbReference type="ARBA" id="ARBA00023163"/>
    </source>
</evidence>
<dbReference type="SMART" id="SM00551">
    <property type="entry name" value="ZnF_TAZ"/>
    <property type="match status" value="1"/>
</dbReference>
<dbReference type="Pfam" id="PF02135">
    <property type="entry name" value="zf-TAZ"/>
    <property type="match status" value="1"/>
</dbReference>
<evidence type="ECO:0000256" key="12">
    <source>
        <dbReference type="PROSITE-ProRule" id="PRU00203"/>
    </source>
</evidence>
<keyword evidence="10" id="KW-0539">Nucleus</keyword>
<dbReference type="InterPro" id="IPR003101">
    <property type="entry name" value="KIX_dom"/>
</dbReference>
<dbReference type="Gene3D" id="1.10.246.20">
    <property type="entry name" value="Coactivator CBP, KIX domain"/>
    <property type="match status" value="1"/>
</dbReference>
<accession>A0AAV4VG10</accession>
<gene>
    <name evidence="16" type="primary">CREBBP</name>
    <name evidence="16" type="ORF">CDAR_463371</name>
</gene>
<dbReference type="Proteomes" id="UP001054837">
    <property type="component" value="Unassembled WGS sequence"/>
</dbReference>
<dbReference type="GO" id="GO:0000123">
    <property type="term" value="C:histone acetyltransferase complex"/>
    <property type="evidence" value="ECO:0007669"/>
    <property type="project" value="TreeGrafter"/>
</dbReference>
<keyword evidence="5 12" id="KW-0863">Zinc-finger</keyword>
<evidence type="ECO:0000259" key="15">
    <source>
        <dbReference type="PROSITE" id="PS50952"/>
    </source>
</evidence>
<dbReference type="Gene3D" id="1.20.1020.10">
    <property type="entry name" value="TAZ domain"/>
    <property type="match status" value="1"/>
</dbReference>
<dbReference type="PROSITE" id="PS50134">
    <property type="entry name" value="ZF_TAZ"/>
    <property type="match status" value="1"/>
</dbReference>
<evidence type="ECO:0000256" key="5">
    <source>
        <dbReference type="ARBA" id="ARBA00022771"/>
    </source>
</evidence>
<comment type="catalytic activity">
    <reaction evidence="11">
        <text>L-lysyl-[protein] + acetyl-CoA = N(6)-acetyl-L-lysyl-[protein] + CoA + H(+)</text>
        <dbReference type="Rhea" id="RHEA:45948"/>
        <dbReference type="Rhea" id="RHEA-COMP:9752"/>
        <dbReference type="Rhea" id="RHEA-COMP:10731"/>
        <dbReference type="ChEBI" id="CHEBI:15378"/>
        <dbReference type="ChEBI" id="CHEBI:29969"/>
        <dbReference type="ChEBI" id="CHEBI:57287"/>
        <dbReference type="ChEBI" id="CHEBI:57288"/>
        <dbReference type="ChEBI" id="CHEBI:61930"/>
        <dbReference type="EC" id="2.3.1.48"/>
    </reaction>
</comment>
<evidence type="ECO:0000256" key="10">
    <source>
        <dbReference type="ARBA" id="ARBA00023242"/>
    </source>
</evidence>
<dbReference type="SUPFAM" id="SSF57933">
    <property type="entry name" value="TAZ domain"/>
    <property type="match status" value="1"/>
</dbReference>
<dbReference type="GO" id="GO:0005634">
    <property type="term" value="C:nucleus"/>
    <property type="evidence" value="ECO:0007669"/>
    <property type="project" value="UniProtKB-SubCell"/>
</dbReference>
<comment type="subcellular location">
    <subcellularLocation>
        <location evidence="1">Nucleus</location>
    </subcellularLocation>
</comment>
<evidence type="ECO:0000256" key="13">
    <source>
        <dbReference type="SAM" id="MobiDB-lite"/>
    </source>
</evidence>
<dbReference type="EC" id="2.3.1.48" evidence="2"/>
<dbReference type="InterPro" id="IPR000197">
    <property type="entry name" value="Znf_TAZ"/>
</dbReference>
<keyword evidence="7" id="KW-0156">Chromatin regulator</keyword>
<organism evidence="16 17">
    <name type="scientific">Caerostris darwini</name>
    <dbReference type="NCBI Taxonomy" id="1538125"/>
    <lineage>
        <taxon>Eukaryota</taxon>
        <taxon>Metazoa</taxon>
        <taxon>Ecdysozoa</taxon>
        <taxon>Arthropoda</taxon>
        <taxon>Chelicerata</taxon>
        <taxon>Arachnida</taxon>
        <taxon>Araneae</taxon>
        <taxon>Araneomorphae</taxon>
        <taxon>Entelegynae</taxon>
        <taxon>Araneoidea</taxon>
        <taxon>Araneidae</taxon>
        <taxon>Caerostris</taxon>
    </lineage>
</organism>
<evidence type="ECO:0000313" key="16">
    <source>
        <dbReference type="EMBL" id="GIY68430.1"/>
    </source>
</evidence>
<comment type="caution">
    <text evidence="16">The sequence shown here is derived from an EMBL/GenBank/DDBJ whole genome shotgun (WGS) entry which is preliminary data.</text>
</comment>
<dbReference type="GO" id="GO:0045944">
    <property type="term" value="P:positive regulation of transcription by RNA polymerase II"/>
    <property type="evidence" value="ECO:0007669"/>
    <property type="project" value="TreeGrafter"/>
</dbReference>
<evidence type="ECO:0000256" key="8">
    <source>
        <dbReference type="ARBA" id="ARBA00023015"/>
    </source>
</evidence>
<evidence type="ECO:0000256" key="4">
    <source>
        <dbReference type="ARBA" id="ARBA00022723"/>
    </source>
</evidence>
<feature type="zinc finger region" description="TAZ-type" evidence="12">
    <location>
        <begin position="49"/>
        <end position="135"/>
    </location>
</feature>
<dbReference type="InterPro" id="IPR036529">
    <property type="entry name" value="KIX_dom_sf"/>
</dbReference>